<evidence type="ECO:0000259" key="6">
    <source>
        <dbReference type="Pfam" id="PF00082"/>
    </source>
</evidence>
<keyword evidence="4 5" id="KW-0720">Serine protease</keyword>
<evidence type="ECO:0000256" key="1">
    <source>
        <dbReference type="ARBA" id="ARBA00011073"/>
    </source>
</evidence>
<feature type="active site" description="Charge relay system" evidence="5">
    <location>
        <position position="274"/>
    </location>
</feature>
<dbReference type="PROSITE" id="PS00138">
    <property type="entry name" value="SUBTILASE_SER"/>
    <property type="match status" value="1"/>
</dbReference>
<evidence type="ECO:0000256" key="3">
    <source>
        <dbReference type="ARBA" id="ARBA00022801"/>
    </source>
</evidence>
<dbReference type="InterPro" id="IPR023828">
    <property type="entry name" value="Peptidase_S8_Ser-AS"/>
</dbReference>
<dbReference type="InterPro" id="IPR033857">
    <property type="entry name" value="Bacillopeptidase_F"/>
</dbReference>
<keyword evidence="9" id="KW-1185">Reference proteome</keyword>
<keyword evidence="3 5" id="KW-0378">Hydrolase</keyword>
<dbReference type="GO" id="GO:0016787">
    <property type="term" value="F:hydrolase activity"/>
    <property type="evidence" value="ECO:0007669"/>
    <property type="project" value="UniProtKB-KW"/>
</dbReference>
<dbReference type="InterPro" id="IPR013320">
    <property type="entry name" value="ConA-like_dom_sf"/>
</dbReference>
<dbReference type="SUPFAM" id="SSF49899">
    <property type="entry name" value="Concanavalin A-like lectins/glucanases"/>
    <property type="match status" value="1"/>
</dbReference>
<keyword evidence="2 5" id="KW-0645">Protease</keyword>
<dbReference type="CDD" id="cd07481">
    <property type="entry name" value="Peptidases_S8_BacillopeptidaseF-like"/>
    <property type="match status" value="1"/>
</dbReference>
<proteinExistence type="inferred from homology"/>
<dbReference type="InterPro" id="IPR000209">
    <property type="entry name" value="Peptidase_S8/S53_dom"/>
</dbReference>
<comment type="similarity">
    <text evidence="1 5">Belongs to the peptidase S8 family.</text>
</comment>
<dbReference type="Gene3D" id="2.60.120.200">
    <property type="match status" value="1"/>
</dbReference>
<dbReference type="InterPro" id="IPR022398">
    <property type="entry name" value="Peptidase_S8_His-AS"/>
</dbReference>
<dbReference type="InterPro" id="IPR008969">
    <property type="entry name" value="CarboxyPept-like_regulatory"/>
</dbReference>
<dbReference type="InterPro" id="IPR051048">
    <property type="entry name" value="Peptidase_S8/S53_subtilisin"/>
</dbReference>
<dbReference type="Pfam" id="PF05922">
    <property type="entry name" value="Inhibitor_I9"/>
    <property type="match status" value="1"/>
</dbReference>
<feature type="domain" description="Inhibitor I9" evidence="7">
    <location>
        <begin position="69"/>
        <end position="179"/>
    </location>
</feature>
<evidence type="ECO:0000259" key="7">
    <source>
        <dbReference type="Pfam" id="PF05922"/>
    </source>
</evidence>
<evidence type="ECO:0000313" key="8">
    <source>
        <dbReference type="EMBL" id="MDQ0270833.1"/>
    </source>
</evidence>
<organism evidence="8 9">
    <name type="scientific">Cytobacillus purgationiresistens</name>
    <dbReference type="NCBI Taxonomy" id="863449"/>
    <lineage>
        <taxon>Bacteria</taxon>
        <taxon>Bacillati</taxon>
        <taxon>Bacillota</taxon>
        <taxon>Bacilli</taxon>
        <taxon>Bacillales</taxon>
        <taxon>Bacillaceae</taxon>
        <taxon>Cytobacillus</taxon>
    </lineage>
</organism>
<dbReference type="Gene3D" id="3.40.50.200">
    <property type="entry name" value="Peptidase S8/S53 domain"/>
    <property type="match status" value="1"/>
</dbReference>
<feature type="active site" description="Charge relay system" evidence="5">
    <location>
        <position position="452"/>
    </location>
</feature>
<dbReference type="Pfam" id="PF13620">
    <property type="entry name" value="CarboxypepD_reg"/>
    <property type="match status" value="1"/>
</dbReference>
<reference evidence="8 9" key="1">
    <citation type="submission" date="2023-07" db="EMBL/GenBank/DDBJ databases">
        <title>Genomic Encyclopedia of Type Strains, Phase IV (KMG-IV): sequencing the most valuable type-strain genomes for metagenomic binning, comparative biology and taxonomic classification.</title>
        <authorList>
            <person name="Goeker M."/>
        </authorList>
    </citation>
    <scope>NUCLEOTIDE SEQUENCE [LARGE SCALE GENOMIC DNA]</scope>
    <source>
        <strain evidence="8 9">DSM 23494</strain>
    </source>
</reference>
<dbReference type="PRINTS" id="PR00723">
    <property type="entry name" value="SUBTILISIN"/>
</dbReference>
<gene>
    <name evidence="8" type="ORF">J2S17_002718</name>
</gene>
<dbReference type="SUPFAM" id="SSF49464">
    <property type="entry name" value="Carboxypeptidase regulatory domain-like"/>
    <property type="match status" value="2"/>
</dbReference>
<dbReference type="Gene3D" id="2.60.40.1120">
    <property type="entry name" value="Carboxypeptidase-like, regulatory domain"/>
    <property type="match status" value="2"/>
</dbReference>
<name>A0ABU0AHV5_9BACI</name>
<dbReference type="InterPro" id="IPR010259">
    <property type="entry name" value="S8pro/Inhibitor_I9"/>
</dbReference>
<dbReference type="InterPro" id="IPR036852">
    <property type="entry name" value="Peptidase_S8/S53_dom_sf"/>
</dbReference>
<dbReference type="EMBL" id="JAUSUB010000010">
    <property type="protein sequence ID" value="MDQ0270833.1"/>
    <property type="molecule type" value="Genomic_DNA"/>
</dbReference>
<evidence type="ECO:0000256" key="2">
    <source>
        <dbReference type="ARBA" id="ARBA00022670"/>
    </source>
</evidence>
<dbReference type="RefSeq" id="WP_307475567.1">
    <property type="nucleotide sequence ID" value="NZ_JAUSUB010000010.1"/>
</dbReference>
<feature type="active site" description="Charge relay system" evidence="5">
    <location>
        <position position="227"/>
    </location>
</feature>
<accession>A0ABU0AHV5</accession>
<dbReference type="Proteomes" id="UP001238088">
    <property type="component" value="Unassembled WGS sequence"/>
</dbReference>
<sequence>MKRRGKSGFRWLQIIMIAFLIVPLMFPSFSQAAGKKSPHTSVSQSSAEIAKNKISKTVTKEFDAEDKVTFLIKFKEQADTTAAAKKATKTAAAQKQSAAQTKYTKRSAVLSELRSTAIETQGQVTDFLEKQEKSGKAKDIKSFYIVNGMAVTATKEVMEKIAAFPEVEKILPNETRQLHKPDKVDEAPKAETKAETNAIEWNIDRVGAPAVWEMGIDGAGTVVASIDTGVQWNHPALKEQYRGFDPANPDAPSHAYNWFDATAGQSVPYDDQGHGTHVTGTMVGVEPNGANQIGVAPGAKWIAVKAFTAAGGSDTDLLEAGEWILAPKDANGNPNPAMAPDVVNNSWGGGAGLDEWYRPMVQAWRDAEIFPEFSAGNTRIGNPGGPGSIANPANYPESFATGATDINNGLASFSLQGPSPYAEIKPDIAAPGVNIRSAVPGSNYEGGWNGTSMAGPHVAAVAALLLQVNANLSVDDIEEILMSTATPLTNSTFPESPNNGFGSGLVNAYDAVSSIVSGLGTLKGQVTMEGEDNEAPTFEHSAPAETYAGMELPLELSAADNISVTSVTLEYVAADGSTKTVAAERTSGNYKAGTFAVTIPGEDIDEPALSYKWVINDFGSNEVVSDTYEVAVLPGISVGYSTDFESTPTGWTSFGTNNSWDWGVPTTGPGSAFSGEKVFATNLTGDYASSANMTLVMPPIDLPDGASYLQFKQWFNLERNYDYGHVFVSTDRQNWTQLVRINDISNGWIDGQVDLSAYEGQRIYIGFNVTTDGSVVRPGWYIDDVSLTDTPLSTAKKGNVGFDAKSKADADTKAEAKDKKAVNVDKIQPKVDQKAASSAKDQKAAPMALPVSAKVSVLESGRSVNTNPADGSYQLMHAAGDFTVLAESYGFRSATQSVNIAPDGEATANFVLDELPSGTITGTITNERTGEPVENATLLLVEDAKVQPVTTNENGEYSLTAYHGEYTLKVMASSYHSQEFTVTLDGSNVEQNIELKPFIGFPGEIGYDDGTGENARAFYDAGNGWAVKMSLDEGQDSAMVTGGLFRFWDTSWPTPGGTDFKVEVYDASGTDGAPGKKLAGPIDATALRTGEWTQVDLTGEGIVVDGDFYMVYIQSNPNPNTPGLATDENGPNAGRSWQLVGGAWSPTPTAEGNYMIRSIVNYELTSPVITSPADGSFTNEEVVTVEGKSVPNVTVNIINNEEEIASTETADDGTFSVDVTLSEGENVLTATAGTELGTTDPSEPVTVILDQTLPELAITKPADNTKTNKETVTVEGTVSDENLDTVKVNGKEATVTDGKYAQRILLDEGENVITVTATDLASNEVSKTVKITAKYTAPEIENLLPGEDKELSAGQTVKIEFDSEPGLKATFAIKLPLTNLKSQPSNVNDLPIMETSPGHYVGYYTATSNVVAPGAEIEVKVKDSFGNETRKAAAGKLWINSPKN</sequence>
<dbReference type="Pfam" id="PF00082">
    <property type="entry name" value="Peptidase_S8"/>
    <property type="match status" value="1"/>
</dbReference>
<dbReference type="InterPro" id="IPR013783">
    <property type="entry name" value="Ig-like_fold"/>
</dbReference>
<comment type="caution">
    <text evidence="8">The sequence shown here is derived from an EMBL/GenBank/DDBJ whole genome shotgun (WGS) entry which is preliminary data.</text>
</comment>
<dbReference type="PANTHER" id="PTHR43399">
    <property type="entry name" value="SUBTILISIN-RELATED"/>
    <property type="match status" value="1"/>
</dbReference>
<dbReference type="PIRSF" id="PIRSF015477">
    <property type="entry name" value="Bpr"/>
    <property type="match status" value="1"/>
</dbReference>
<dbReference type="InterPro" id="IPR012103">
    <property type="entry name" value="Pept_S8A_Bpr"/>
</dbReference>
<dbReference type="Pfam" id="PF09136">
    <property type="entry name" value="Glucodextran_B"/>
    <property type="match status" value="2"/>
</dbReference>
<feature type="domain" description="Peptidase S8/S53" evidence="6">
    <location>
        <begin position="218"/>
        <end position="504"/>
    </location>
</feature>
<dbReference type="Gene3D" id="2.60.40.10">
    <property type="entry name" value="Immunoglobulins"/>
    <property type="match status" value="2"/>
</dbReference>
<dbReference type="PROSITE" id="PS00137">
    <property type="entry name" value="SUBTILASE_HIS"/>
    <property type="match status" value="1"/>
</dbReference>
<dbReference type="PANTHER" id="PTHR43399:SF4">
    <property type="entry name" value="CELL WALL-ASSOCIATED PROTEASE"/>
    <property type="match status" value="1"/>
</dbReference>
<evidence type="ECO:0000256" key="4">
    <source>
        <dbReference type="ARBA" id="ARBA00022825"/>
    </source>
</evidence>
<protein>
    <submittedName>
        <fullName evidence="8">Bacillopeptidase F</fullName>
        <ecNumber evidence="8">3.4.21.-</ecNumber>
    </submittedName>
</protein>
<dbReference type="NCBIfam" id="NF038128">
    <property type="entry name" value="choice_anch_J"/>
    <property type="match status" value="1"/>
</dbReference>
<dbReference type="Pfam" id="PF20773">
    <property type="entry name" value="InhA-like_MAM"/>
    <property type="match status" value="1"/>
</dbReference>
<evidence type="ECO:0000256" key="5">
    <source>
        <dbReference type="PROSITE-ProRule" id="PRU01240"/>
    </source>
</evidence>
<dbReference type="PROSITE" id="PS51892">
    <property type="entry name" value="SUBTILASE"/>
    <property type="match status" value="1"/>
</dbReference>
<dbReference type="SUPFAM" id="SSF52743">
    <property type="entry name" value="Subtilisin-like"/>
    <property type="match status" value="1"/>
</dbReference>
<evidence type="ECO:0000313" key="9">
    <source>
        <dbReference type="Proteomes" id="UP001238088"/>
    </source>
</evidence>
<dbReference type="EC" id="3.4.21.-" evidence="8"/>
<dbReference type="InterPro" id="IPR015500">
    <property type="entry name" value="Peptidase_S8_subtilisin-rel"/>
</dbReference>